<dbReference type="InterPro" id="IPR019302">
    <property type="entry name" value="CAP12/PCTIR_TIR_dom"/>
</dbReference>
<evidence type="ECO:0000259" key="1">
    <source>
        <dbReference type="Pfam" id="PF10137"/>
    </source>
</evidence>
<feature type="domain" description="CD-NTase-associated protein 12/Pycsar effector protein TIR" evidence="1">
    <location>
        <begin position="109"/>
        <end position="238"/>
    </location>
</feature>
<dbReference type="OrthoDB" id="8137562at2"/>
<organism evidence="2 3">
    <name type="scientific">Afipia felis</name>
    <name type="common">Cat scratch disease bacillus</name>
    <dbReference type="NCBI Taxonomy" id="1035"/>
    <lineage>
        <taxon>Bacteria</taxon>
        <taxon>Pseudomonadati</taxon>
        <taxon>Pseudomonadota</taxon>
        <taxon>Alphaproteobacteria</taxon>
        <taxon>Hyphomicrobiales</taxon>
        <taxon>Nitrobacteraceae</taxon>
        <taxon>Afipia</taxon>
    </lineage>
</organism>
<dbReference type="Pfam" id="PF10137">
    <property type="entry name" value="CAP12-PCTIR_TIR"/>
    <property type="match status" value="1"/>
</dbReference>
<dbReference type="EMBL" id="UIGB01000001">
    <property type="protein sequence ID" value="SUU84451.1"/>
    <property type="molecule type" value="Genomic_DNA"/>
</dbReference>
<evidence type="ECO:0000313" key="3">
    <source>
        <dbReference type="Proteomes" id="UP000254343"/>
    </source>
</evidence>
<dbReference type="GO" id="GO:0050135">
    <property type="term" value="F:NADP+ nucleosidase activity"/>
    <property type="evidence" value="ECO:0007669"/>
    <property type="project" value="InterPro"/>
</dbReference>
<dbReference type="Proteomes" id="UP000254343">
    <property type="component" value="Unassembled WGS sequence"/>
</dbReference>
<protein>
    <submittedName>
        <fullName evidence="2">Predicted nucleotide-binding protein containing TIR-like domain</fullName>
    </submittedName>
</protein>
<gene>
    <name evidence="2" type="ORF">NCTC12722_01641</name>
</gene>
<evidence type="ECO:0000313" key="2">
    <source>
        <dbReference type="EMBL" id="SUU84451.1"/>
    </source>
</evidence>
<dbReference type="RefSeq" id="WP_002715278.1">
    <property type="nucleotide sequence ID" value="NZ_UFSI01000001.1"/>
</dbReference>
<name>A0A380W674_AFIFE</name>
<reference evidence="2 3" key="1">
    <citation type="submission" date="2018-06" db="EMBL/GenBank/DDBJ databases">
        <authorList>
            <consortium name="Pathogen Informatics"/>
            <person name="Doyle S."/>
        </authorList>
    </citation>
    <scope>NUCLEOTIDE SEQUENCE [LARGE SCALE GENOMIC DNA]</scope>
    <source>
        <strain evidence="2 3">NCTC12722</strain>
    </source>
</reference>
<dbReference type="AlphaFoldDB" id="A0A380W674"/>
<proteinExistence type="predicted"/>
<accession>A0A380W674</accession>
<sequence>MTESVPKALLKRLESRLQVTPRHVHRLINKRASESFVSNRAGALLLARDLKINFQQFASAADLAEIRGAPAPAVHMTPDEIASSRTPKSTPSVPAAKPIKIKTTRNNSVFVVHGRDSKLNEDMFALLRSMGLNPMEWSKAIAAAKGANPNVGDVINNAMKQVQAVIVMFSPDEEARLKSNFCSQKEKTTAGKLASQARPNVIFEAGLALGAHPDKTLLIQVGDTRAISDIAGKHMLHLSNSASSRKELAQRLSKLKFKVDLSGTSWITEGNFDR</sequence>